<sequence>MSLPGSASIGRGADSRRSPVPRQPHPGAHRISPSPPTAVSRSRKARARLRLCRRVVPKSSACCSRLQRRRCRFCRFCGTSVSPQLCVDEPRRGQKQGLGADDHLPHPTSASHGSVAWATSRTRQAQARASLRLQRGSSGSRLQRRGIQLIDFC</sequence>
<reference evidence="2" key="1">
    <citation type="journal article" date="2022" name="bioRxiv">
        <title>Sequencing and chromosome-scale assembly of the giantPleurodeles waltlgenome.</title>
        <authorList>
            <person name="Brown T."/>
            <person name="Elewa A."/>
            <person name="Iarovenko S."/>
            <person name="Subramanian E."/>
            <person name="Araus A.J."/>
            <person name="Petzold A."/>
            <person name="Susuki M."/>
            <person name="Suzuki K.-i.T."/>
            <person name="Hayashi T."/>
            <person name="Toyoda A."/>
            <person name="Oliveira C."/>
            <person name="Osipova E."/>
            <person name="Leigh N.D."/>
            <person name="Simon A."/>
            <person name="Yun M.H."/>
        </authorList>
    </citation>
    <scope>NUCLEOTIDE SEQUENCE</scope>
    <source>
        <strain evidence="2">20211129_DDA</strain>
        <tissue evidence="2">Liver</tissue>
    </source>
</reference>
<evidence type="ECO:0000256" key="1">
    <source>
        <dbReference type="SAM" id="MobiDB-lite"/>
    </source>
</evidence>
<protein>
    <submittedName>
        <fullName evidence="2">Uncharacterized protein</fullName>
    </submittedName>
</protein>
<evidence type="ECO:0000313" key="2">
    <source>
        <dbReference type="EMBL" id="KAJ1090548.1"/>
    </source>
</evidence>
<dbReference type="AlphaFoldDB" id="A0AAV7LHM8"/>
<name>A0AAV7LHM8_PLEWA</name>
<feature type="region of interest" description="Disordered" evidence="1">
    <location>
        <begin position="97"/>
        <end position="121"/>
    </location>
</feature>
<comment type="caution">
    <text evidence="2">The sequence shown here is derived from an EMBL/GenBank/DDBJ whole genome shotgun (WGS) entry which is preliminary data.</text>
</comment>
<accession>A0AAV7LHM8</accession>
<gene>
    <name evidence="2" type="ORF">NDU88_003678</name>
</gene>
<keyword evidence="3" id="KW-1185">Reference proteome</keyword>
<feature type="region of interest" description="Disordered" evidence="1">
    <location>
        <begin position="1"/>
        <end position="45"/>
    </location>
</feature>
<organism evidence="2 3">
    <name type="scientific">Pleurodeles waltl</name>
    <name type="common">Iberian ribbed newt</name>
    <dbReference type="NCBI Taxonomy" id="8319"/>
    <lineage>
        <taxon>Eukaryota</taxon>
        <taxon>Metazoa</taxon>
        <taxon>Chordata</taxon>
        <taxon>Craniata</taxon>
        <taxon>Vertebrata</taxon>
        <taxon>Euteleostomi</taxon>
        <taxon>Amphibia</taxon>
        <taxon>Batrachia</taxon>
        <taxon>Caudata</taxon>
        <taxon>Salamandroidea</taxon>
        <taxon>Salamandridae</taxon>
        <taxon>Pleurodelinae</taxon>
        <taxon>Pleurodeles</taxon>
    </lineage>
</organism>
<dbReference type="EMBL" id="JANPWB010000015">
    <property type="protein sequence ID" value="KAJ1090548.1"/>
    <property type="molecule type" value="Genomic_DNA"/>
</dbReference>
<evidence type="ECO:0000313" key="3">
    <source>
        <dbReference type="Proteomes" id="UP001066276"/>
    </source>
</evidence>
<proteinExistence type="predicted"/>
<dbReference type="Proteomes" id="UP001066276">
    <property type="component" value="Chromosome 11"/>
</dbReference>